<feature type="transmembrane region" description="Helical" evidence="1">
    <location>
        <begin position="21"/>
        <end position="44"/>
    </location>
</feature>
<protein>
    <recommendedName>
        <fullName evidence="3">DUF5009 domain-containing protein</fullName>
    </recommendedName>
</protein>
<evidence type="ECO:0000313" key="2">
    <source>
        <dbReference type="EMBL" id="OIR09227.1"/>
    </source>
</evidence>
<keyword evidence="1" id="KW-0472">Membrane</keyword>
<keyword evidence="1" id="KW-1133">Transmembrane helix</keyword>
<feature type="transmembrane region" description="Helical" evidence="1">
    <location>
        <begin position="64"/>
        <end position="85"/>
    </location>
</feature>
<evidence type="ECO:0000256" key="1">
    <source>
        <dbReference type="SAM" id="Phobius"/>
    </source>
</evidence>
<dbReference type="PANTHER" id="PTHR31061">
    <property type="entry name" value="LD22376P"/>
    <property type="match status" value="1"/>
</dbReference>
<evidence type="ECO:0008006" key="3">
    <source>
        <dbReference type="Google" id="ProtNLM"/>
    </source>
</evidence>
<feature type="transmembrane region" description="Helical" evidence="1">
    <location>
        <begin position="97"/>
        <end position="115"/>
    </location>
</feature>
<dbReference type="AlphaFoldDB" id="A0A1J5SMP8"/>
<name>A0A1J5SMP8_9ZZZZ</name>
<feature type="transmembrane region" description="Helical" evidence="1">
    <location>
        <begin position="150"/>
        <end position="168"/>
    </location>
</feature>
<sequence length="372" mass="40726">MTPIPQPSRRLVFLDALRGFDMFWIMGADAIGGALGQLRGGILAKLASRQLDHVPWQGYHAYDLIFPLFVFMAGVAIPLSLQKYLDSGDTRAALGRVLRRTVLLYVLGLLYYGGLTKSFDDLRLMGVLQRIALCYGAAGVLFLYLRPKGLVATLIGLLVGYWLLLRFVPVPGFGPGDFAEGHNLTNWIDAHYLPWRKWDGDHDPEGLLSTLPAVGTCLLGVLSGIYLRTTQRKGSVLSLRLVATGFVLLGLGLLWGLEFPIIKKIWTSTFVLVAGGWSLILLGTFHQLIDVLGWKKWAEPFVWIGANPLALYIASNLVDFGALSARFTGGPVAAGLNALWPGLGAITLALTGAVLCFLLARFLYRKSVFIRL</sequence>
<gene>
    <name evidence="2" type="ORF">GALL_84570</name>
</gene>
<accession>A0A1J5SMP8</accession>
<feature type="transmembrane region" description="Helical" evidence="1">
    <location>
        <begin position="127"/>
        <end position="145"/>
    </location>
</feature>
<dbReference type="EMBL" id="MLJW01000027">
    <property type="protein sequence ID" value="OIR09227.1"/>
    <property type="molecule type" value="Genomic_DNA"/>
</dbReference>
<feature type="transmembrane region" description="Helical" evidence="1">
    <location>
        <begin position="301"/>
        <end position="318"/>
    </location>
</feature>
<feature type="transmembrane region" description="Helical" evidence="1">
    <location>
        <begin position="269"/>
        <end position="289"/>
    </location>
</feature>
<dbReference type="PANTHER" id="PTHR31061:SF24">
    <property type="entry name" value="LD22376P"/>
    <property type="match status" value="1"/>
</dbReference>
<reference evidence="2" key="1">
    <citation type="submission" date="2016-10" db="EMBL/GenBank/DDBJ databases">
        <title>Sequence of Gallionella enrichment culture.</title>
        <authorList>
            <person name="Poehlein A."/>
            <person name="Muehling M."/>
            <person name="Daniel R."/>
        </authorList>
    </citation>
    <scope>NUCLEOTIDE SEQUENCE</scope>
</reference>
<proteinExistence type="predicted"/>
<feature type="transmembrane region" description="Helical" evidence="1">
    <location>
        <begin position="239"/>
        <end position="257"/>
    </location>
</feature>
<feature type="transmembrane region" description="Helical" evidence="1">
    <location>
        <begin position="206"/>
        <end position="227"/>
    </location>
</feature>
<organism evidence="2">
    <name type="scientific">mine drainage metagenome</name>
    <dbReference type="NCBI Taxonomy" id="410659"/>
    <lineage>
        <taxon>unclassified sequences</taxon>
        <taxon>metagenomes</taxon>
        <taxon>ecological metagenomes</taxon>
    </lineage>
</organism>
<keyword evidence="1" id="KW-0812">Transmembrane</keyword>
<comment type="caution">
    <text evidence="2">The sequence shown here is derived from an EMBL/GenBank/DDBJ whole genome shotgun (WGS) entry which is preliminary data.</text>
</comment>
<feature type="transmembrane region" description="Helical" evidence="1">
    <location>
        <begin position="338"/>
        <end position="364"/>
    </location>
</feature>